<dbReference type="RefSeq" id="XP_016488969.1">
    <property type="nucleotide sequence ID" value="XM_016633483.1"/>
</dbReference>
<dbReference type="PROSITE" id="PS51683">
    <property type="entry name" value="SAM_OMT_II"/>
    <property type="match status" value="1"/>
</dbReference>
<dbReference type="RefSeq" id="XP_016488969.1">
    <property type="nucleotide sequence ID" value="XM_016633483.2"/>
</dbReference>
<dbReference type="GO" id="GO:0046983">
    <property type="term" value="F:protein dimerization activity"/>
    <property type="evidence" value="ECO:0007669"/>
    <property type="project" value="InterPro"/>
</dbReference>
<dbReference type="SUPFAM" id="SSF53335">
    <property type="entry name" value="S-adenosyl-L-methionine-dependent methyltransferases"/>
    <property type="match status" value="1"/>
</dbReference>
<dbReference type="OrthoDB" id="2410195at2759"/>
<comment type="catalytic activity">
    <reaction evidence="11">
        <text>quercetin + S-adenosyl-L-methionine = rhamnetin + S-adenosyl-L-homocysteine + H(+)</text>
        <dbReference type="Rhea" id="RHEA:73115"/>
        <dbReference type="ChEBI" id="CHEBI:15378"/>
        <dbReference type="ChEBI" id="CHEBI:57694"/>
        <dbReference type="ChEBI" id="CHEBI:57856"/>
        <dbReference type="ChEBI" id="CHEBI:59789"/>
        <dbReference type="ChEBI" id="CHEBI:192706"/>
    </reaction>
    <physiologicalReaction direction="left-to-right" evidence="11">
        <dbReference type="Rhea" id="RHEA:73116"/>
    </physiologicalReaction>
</comment>
<keyword evidence="30" id="KW-1185">Reference proteome</keyword>
<dbReference type="CDD" id="cd02440">
    <property type="entry name" value="AdoMet_MTases"/>
    <property type="match status" value="1"/>
</dbReference>
<evidence type="ECO:0000256" key="4">
    <source>
        <dbReference type="ARBA" id="ARBA00034479"/>
    </source>
</evidence>
<dbReference type="Pfam" id="PF00891">
    <property type="entry name" value="Methyltransf_2"/>
    <property type="match status" value="1"/>
</dbReference>
<evidence type="ECO:0000256" key="7">
    <source>
        <dbReference type="ARBA" id="ARBA00050798"/>
    </source>
</evidence>
<evidence type="ECO:0000256" key="24">
    <source>
        <dbReference type="ARBA" id="ARBA00081707"/>
    </source>
</evidence>
<dbReference type="KEGG" id="nta:107808924"/>
<comment type="catalytic activity">
    <reaction evidence="14">
        <text>myricetin + S-adenosyl-L-methionine = 7-O-methylmyricetin + S-adenosyl-L-homocysteine + H(+)</text>
        <dbReference type="Rhea" id="RHEA:74719"/>
        <dbReference type="ChEBI" id="CHEBI:15378"/>
        <dbReference type="ChEBI" id="CHEBI:57856"/>
        <dbReference type="ChEBI" id="CHEBI:58395"/>
        <dbReference type="ChEBI" id="CHEBI:59789"/>
        <dbReference type="ChEBI" id="CHEBI:194065"/>
    </reaction>
    <physiologicalReaction direction="left-to-right" evidence="14">
        <dbReference type="Rhea" id="RHEA:74720"/>
    </physiologicalReaction>
</comment>
<dbReference type="GeneID" id="107808924"/>
<evidence type="ECO:0000256" key="8">
    <source>
        <dbReference type="ARBA" id="ARBA00050865"/>
    </source>
</evidence>
<protein>
    <recommendedName>
        <fullName evidence="17">Myricetin 7/4'-O-methyltransferase 2</fullName>
        <ecNumber evidence="15">2.1.1.155</ecNumber>
        <ecNumber evidence="16">2.1.1.82</ecNumber>
    </recommendedName>
    <alternativeName>
        <fullName evidence="19">3',4',5'-trimethyl myricetin 7-O-methyltransferase</fullName>
    </alternativeName>
    <alternativeName>
        <fullName evidence="21">3',5'-dimethyl myricetin 7-O-methyltransferase</fullName>
    </alternativeName>
    <alternativeName>
        <fullName evidence="24">3'-methyl quercetin 4'-O-methyltransferase</fullName>
    </alternativeName>
    <alternativeName>
        <fullName evidence="23">3-methyl quercetin 7-O-methyltransferase</fullName>
    </alternativeName>
    <alternativeName>
        <fullName evidence="25">4'-methyl kaempferol 7-O-methyltransferase</fullName>
    </alternativeName>
    <alternativeName>
        <fullName evidence="26">7-methyl quercetin 4'-O-methyltransferase</fullName>
    </alternativeName>
    <alternativeName>
        <fullName evidence="22">Kaempferol 4'-O-methyltransferase</fullName>
    </alternativeName>
    <alternativeName>
        <fullName evidence="18">Myricetin 7-O-methyltransferase</fullName>
    </alternativeName>
    <alternativeName>
        <fullName evidence="20">Quercetin 7-O-methyltransferase</fullName>
    </alternativeName>
</protein>
<comment type="catalytic activity">
    <reaction evidence="6">
        <text>syringetin + S-adenosyl-L-methionine = 7,3',5'-O-trimethylmyricetin + S-adenosyl-L-homocysteine + H(+)</text>
        <dbReference type="Rhea" id="RHEA:74735"/>
        <dbReference type="ChEBI" id="CHEBI:15378"/>
        <dbReference type="ChEBI" id="CHEBI:57856"/>
        <dbReference type="ChEBI" id="CHEBI:58412"/>
        <dbReference type="ChEBI" id="CHEBI:59789"/>
        <dbReference type="ChEBI" id="CHEBI:194069"/>
    </reaction>
    <physiologicalReaction direction="left-to-right" evidence="6">
        <dbReference type="Rhea" id="RHEA:74736"/>
    </physiologicalReaction>
</comment>
<evidence type="ECO:0000256" key="13">
    <source>
        <dbReference type="ARBA" id="ARBA00052645"/>
    </source>
</evidence>
<dbReference type="GO" id="GO:0033803">
    <property type="term" value="F:kaempferol 4'-O-methyltransferase activity"/>
    <property type="evidence" value="ECO:0007669"/>
    <property type="project" value="UniProtKB-EC"/>
</dbReference>
<evidence type="ECO:0000256" key="25">
    <source>
        <dbReference type="ARBA" id="ARBA00081857"/>
    </source>
</evidence>
<comment type="catalytic activity">
    <reaction evidence="7">
        <text>3',4',5,7-tetrahydroxy-3-methoxyflavone + S-adenosyl-L-methionine = 3',4',5-trihydroxy-3,7-dimethoxyflavone + S-adenosyl-L-homocysteine + H(+)</text>
        <dbReference type="Rhea" id="RHEA:16181"/>
        <dbReference type="ChEBI" id="CHEBI:15378"/>
        <dbReference type="ChEBI" id="CHEBI:57856"/>
        <dbReference type="ChEBI" id="CHEBI:57928"/>
        <dbReference type="ChEBI" id="CHEBI:59789"/>
        <dbReference type="ChEBI" id="CHEBI:77710"/>
        <dbReference type="EC" id="2.1.1.82"/>
    </reaction>
    <physiologicalReaction direction="left-to-right" evidence="7">
        <dbReference type="Rhea" id="RHEA:16182"/>
    </physiologicalReaction>
</comment>
<dbReference type="GO" id="GO:0032259">
    <property type="term" value="P:methylation"/>
    <property type="evidence" value="ECO:0000318"/>
    <property type="project" value="GO_Central"/>
</dbReference>
<dbReference type="PaxDb" id="4097-A0A1S4BJD4"/>
<evidence type="ECO:0000313" key="31">
    <source>
        <dbReference type="RefSeq" id="XP_016488969.1"/>
    </source>
</evidence>
<evidence type="ECO:0000256" key="16">
    <source>
        <dbReference type="ARBA" id="ARBA00066892"/>
    </source>
</evidence>
<evidence type="ECO:0000256" key="2">
    <source>
        <dbReference type="ARBA" id="ARBA00022679"/>
    </source>
</evidence>
<evidence type="ECO:0000256" key="22">
    <source>
        <dbReference type="ARBA" id="ARBA00079780"/>
    </source>
</evidence>
<evidence type="ECO:0000256" key="12">
    <source>
        <dbReference type="ARBA" id="ARBA00052350"/>
    </source>
</evidence>
<dbReference type="Gene3D" id="3.40.50.150">
    <property type="entry name" value="Vaccinia Virus protein VP39"/>
    <property type="match status" value="1"/>
</dbReference>
<dbReference type="STRING" id="4097.A0A1S4BJD4"/>
<dbReference type="SMR" id="A0A1S4BJD4"/>
<dbReference type="GO" id="GO:0030757">
    <property type="term" value="F:3-methylquercitin 7-O-methyltransferase activity"/>
    <property type="evidence" value="ECO:0007669"/>
    <property type="project" value="UniProtKB-EC"/>
</dbReference>
<name>A0A1S4BJD4_TOBAC</name>
<dbReference type="InterPro" id="IPR029063">
    <property type="entry name" value="SAM-dependent_MTases_sf"/>
</dbReference>
<dbReference type="OMA" id="DECMANE"/>
<evidence type="ECO:0000256" key="3">
    <source>
        <dbReference type="ARBA" id="ARBA00022691"/>
    </source>
</evidence>
<feature type="active site" description="Proton acceptor" evidence="27">
    <location>
        <position position="258"/>
    </location>
</feature>
<evidence type="ECO:0000256" key="9">
    <source>
        <dbReference type="ARBA" id="ARBA00050947"/>
    </source>
</evidence>
<sequence>MSASESSTELLRAQAQIWNHIFNFISSSAVRCALQLGILDVLYKYGKPMSLSDLSAELSLVINPSKVSFLPILMRFLVHSGFLNQDDQDHHYSLTPASCLLVKNEPFNVRSLLVINHDPVFSKAWFVLSTWFQNDSPTAFHTANGKSLWDYIVDQESRVLGDIFNDALASDSRLNTNVLITECKHVFEGLNSLVDVGGGTGTVSIAIAKAFPNIKCTVLDLPHVVEDCKGSGNLEFVGGDMFDNIPHANAILLKCILHDWRDEDCVKILKKCKESIPNREKGGKVIIIDTVMEDDTKKQSNDEFIRAQHNMDMLMMVLCASKERTKKEWEKLFTDAGFTEYKIISALGLRSLIEIYH</sequence>
<organism evidence="30 31">
    <name type="scientific">Nicotiana tabacum</name>
    <name type="common">Common tobacco</name>
    <dbReference type="NCBI Taxonomy" id="4097"/>
    <lineage>
        <taxon>Eukaryota</taxon>
        <taxon>Viridiplantae</taxon>
        <taxon>Streptophyta</taxon>
        <taxon>Embryophyta</taxon>
        <taxon>Tracheophyta</taxon>
        <taxon>Spermatophyta</taxon>
        <taxon>Magnoliopsida</taxon>
        <taxon>eudicotyledons</taxon>
        <taxon>Gunneridae</taxon>
        <taxon>Pentapetalae</taxon>
        <taxon>asterids</taxon>
        <taxon>lamiids</taxon>
        <taxon>Solanales</taxon>
        <taxon>Solanaceae</taxon>
        <taxon>Nicotianoideae</taxon>
        <taxon>Nicotianeae</taxon>
        <taxon>Nicotiana</taxon>
    </lineage>
</organism>
<dbReference type="SUPFAM" id="SSF46785">
    <property type="entry name" value="Winged helix' DNA-binding domain"/>
    <property type="match status" value="1"/>
</dbReference>
<accession>A0A1S4BJD4</accession>
<keyword evidence="3" id="KW-0949">S-adenosyl-L-methionine</keyword>
<comment type="similarity">
    <text evidence="5">Belongs to the class I-like SAM-binding methyltransferase superfamily. Cation-independent O-methyltransferase family. COMT subfamily.</text>
</comment>
<dbReference type="InterPro" id="IPR036390">
    <property type="entry name" value="WH_DNA-bd_sf"/>
</dbReference>
<dbReference type="GO" id="GO:0009813">
    <property type="term" value="P:flavonoid biosynthetic process"/>
    <property type="evidence" value="ECO:0007669"/>
    <property type="project" value="UniProtKB-ARBA"/>
</dbReference>
<comment type="catalytic activity">
    <reaction evidence="13">
        <text>kaempferol + S-adenosyl-L-methionine = kaempferide + S-adenosyl-L-homocysteine + H(+)</text>
        <dbReference type="Rhea" id="RHEA:15105"/>
        <dbReference type="ChEBI" id="CHEBI:15378"/>
        <dbReference type="ChEBI" id="CHEBI:57856"/>
        <dbReference type="ChEBI" id="CHEBI:58573"/>
        <dbReference type="ChEBI" id="CHEBI:58925"/>
        <dbReference type="ChEBI" id="CHEBI:59789"/>
        <dbReference type="EC" id="2.1.1.155"/>
    </reaction>
    <physiologicalReaction direction="left-to-right" evidence="13">
        <dbReference type="Rhea" id="RHEA:15106"/>
    </physiologicalReaction>
</comment>
<evidence type="ECO:0000256" key="1">
    <source>
        <dbReference type="ARBA" id="ARBA00022603"/>
    </source>
</evidence>
<keyword evidence="2" id="KW-0808">Transferase</keyword>
<evidence type="ECO:0000256" key="20">
    <source>
        <dbReference type="ARBA" id="ARBA00077083"/>
    </source>
</evidence>
<evidence type="ECO:0000256" key="18">
    <source>
        <dbReference type="ARBA" id="ARBA00075037"/>
    </source>
</evidence>
<evidence type="ECO:0000259" key="28">
    <source>
        <dbReference type="Pfam" id="PF00891"/>
    </source>
</evidence>
<evidence type="ECO:0000256" key="6">
    <source>
        <dbReference type="ARBA" id="ARBA00050300"/>
    </source>
</evidence>
<evidence type="ECO:0000256" key="27">
    <source>
        <dbReference type="PIRSR" id="PIRSR005739-1"/>
    </source>
</evidence>
<evidence type="ECO:0000313" key="30">
    <source>
        <dbReference type="Proteomes" id="UP000790787"/>
    </source>
</evidence>
<comment type="catalytic activity">
    <reaction evidence="9">
        <text>kaempferide + S-adenosyl-L-methionine = 7,4'-O-dimethylkaempferol + S-adenosyl-L-homocysteine + H(+)</text>
        <dbReference type="Rhea" id="RHEA:74775"/>
        <dbReference type="ChEBI" id="CHEBI:15378"/>
        <dbReference type="ChEBI" id="CHEBI:57856"/>
        <dbReference type="ChEBI" id="CHEBI:58925"/>
        <dbReference type="ChEBI" id="CHEBI:59789"/>
        <dbReference type="ChEBI" id="CHEBI:194067"/>
    </reaction>
    <physiologicalReaction direction="left-to-right" evidence="9">
        <dbReference type="Rhea" id="RHEA:74776"/>
    </physiologicalReaction>
</comment>
<proteinExistence type="inferred from homology"/>
<dbReference type="AlphaFoldDB" id="A0A1S4BJD4"/>
<keyword evidence="1" id="KW-0489">Methyltransferase</keyword>
<feature type="domain" description="O-methyltransferase dimerisation" evidence="29">
    <location>
        <begin position="18"/>
        <end position="103"/>
    </location>
</feature>
<evidence type="ECO:0000256" key="23">
    <source>
        <dbReference type="ARBA" id="ARBA00081209"/>
    </source>
</evidence>
<evidence type="ECO:0000256" key="26">
    <source>
        <dbReference type="ARBA" id="ARBA00082343"/>
    </source>
</evidence>
<gene>
    <name evidence="31" type="primary">LOC107808924</name>
</gene>
<comment type="catalytic activity">
    <reaction evidence="12">
        <text>rhamnetin + S-adenosyl-L-methionine = 7,4'-O-dimethylquercetin + S-adenosyl-L-homocysteine + H(+)</text>
        <dbReference type="Rhea" id="RHEA:74731"/>
        <dbReference type="ChEBI" id="CHEBI:15378"/>
        <dbReference type="ChEBI" id="CHEBI:57856"/>
        <dbReference type="ChEBI" id="CHEBI:59789"/>
        <dbReference type="ChEBI" id="CHEBI:192706"/>
        <dbReference type="ChEBI" id="CHEBI:194068"/>
    </reaction>
    <physiologicalReaction direction="left-to-right" evidence="12">
        <dbReference type="Rhea" id="RHEA:74732"/>
    </physiologicalReaction>
</comment>
<comment type="pathway">
    <text evidence="4">Flavonoid metabolism.</text>
</comment>
<dbReference type="InterPro" id="IPR012967">
    <property type="entry name" value="COMT_dimerisation"/>
</dbReference>
<dbReference type="PANTHER" id="PTHR11746">
    <property type="entry name" value="O-METHYLTRANSFERASE"/>
    <property type="match status" value="1"/>
</dbReference>
<dbReference type="Gene3D" id="1.10.10.10">
    <property type="entry name" value="Winged helix-like DNA-binding domain superfamily/Winged helix DNA-binding domain"/>
    <property type="match status" value="1"/>
</dbReference>
<dbReference type="Proteomes" id="UP000790787">
    <property type="component" value="Chromosome 19"/>
</dbReference>
<comment type="catalytic activity">
    <reaction evidence="8">
        <text>isorhamnetin + S-adenosyl-L-methionine = 3',4'-O-dimethylquercetin + S-adenosyl-L-homocysteine + 2 H(+)</text>
        <dbReference type="Rhea" id="RHEA:74723"/>
        <dbReference type="ChEBI" id="CHEBI:15378"/>
        <dbReference type="ChEBI" id="CHEBI:57856"/>
        <dbReference type="ChEBI" id="CHEBI:59789"/>
        <dbReference type="ChEBI" id="CHEBI:144055"/>
        <dbReference type="ChEBI" id="CHEBI:194064"/>
    </reaction>
    <physiologicalReaction direction="left-to-right" evidence="8">
        <dbReference type="Rhea" id="RHEA:74724"/>
    </physiologicalReaction>
</comment>
<comment type="catalytic activity">
    <reaction evidence="10">
        <text>3',4',5'-O-trimethylmyricetin + S-adenosyl-L-methionine = 7,3',4',5'-O-tetramethylmyricetin + S-adenosyl-L-homocysteine</text>
        <dbReference type="Rhea" id="RHEA:74739"/>
        <dbReference type="ChEBI" id="CHEBI:57856"/>
        <dbReference type="ChEBI" id="CHEBI:59789"/>
        <dbReference type="ChEBI" id="CHEBI:194070"/>
        <dbReference type="ChEBI" id="CHEBI:194071"/>
    </reaction>
    <physiologicalReaction direction="left-to-right" evidence="10">
        <dbReference type="Rhea" id="RHEA:74740"/>
    </physiologicalReaction>
</comment>
<dbReference type="InterPro" id="IPR036388">
    <property type="entry name" value="WH-like_DNA-bd_sf"/>
</dbReference>
<evidence type="ECO:0000256" key="14">
    <source>
        <dbReference type="ARBA" id="ARBA00052954"/>
    </source>
</evidence>
<dbReference type="EC" id="2.1.1.82" evidence="16"/>
<feature type="domain" description="O-methyltransferase C-terminal" evidence="28">
    <location>
        <begin position="125"/>
        <end position="338"/>
    </location>
</feature>
<dbReference type="PIRSF" id="PIRSF005739">
    <property type="entry name" value="O-mtase"/>
    <property type="match status" value="1"/>
</dbReference>
<dbReference type="GO" id="GO:0008171">
    <property type="term" value="F:O-methyltransferase activity"/>
    <property type="evidence" value="ECO:0000318"/>
    <property type="project" value="GO_Central"/>
</dbReference>
<evidence type="ECO:0000256" key="21">
    <source>
        <dbReference type="ARBA" id="ARBA00077867"/>
    </source>
</evidence>
<dbReference type="InterPro" id="IPR001077">
    <property type="entry name" value="COMT_C"/>
</dbReference>
<reference evidence="31" key="2">
    <citation type="submission" date="2025-08" db="UniProtKB">
        <authorList>
            <consortium name="RefSeq"/>
        </authorList>
    </citation>
    <scope>IDENTIFICATION</scope>
    <source>
        <tissue evidence="31">Leaf</tissue>
    </source>
</reference>
<dbReference type="InterPro" id="IPR016461">
    <property type="entry name" value="COMT-like"/>
</dbReference>
<dbReference type="EC" id="2.1.1.155" evidence="15"/>
<evidence type="ECO:0000256" key="10">
    <source>
        <dbReference type="ARBA" id="ARBA00051617"/>
    </source>
</evidence>
<dbReference type="GO" id="GO:0008757">
    <property type="term" value="F:S-adenosylmethionine-dependent methyltransferase activity"/>
    <property type="evidence" value="ECO:0000318"/>
    <property type="project" value="GO_Central"/>
</dbReference>
<dbReference type="Pfam" id="PF08100">
    <property type="entry name" value="Dimerisation"/>
    <property type="match status" value="1"/>
</dbReference>
<evidence type="ECO:0000256" key="5">
    <source>
        <dbReference type="ARBA" id="ARBA00034481"/>
    </source>
</evidence>
<evidence type="ECO:0000259" key="29">
    <source>
        <dbReference type="Pfam" id="PF08100"/>
    </source>
</evidence>
<evidence type="ECO:0000256" key="15">
    <source>
        <dbReference type="ARBA" id="ARBA00066353"/>
    </source>
</evidence>
<dbReference type="FunFam" id="3.40.50.150:FF:000057">
    <property type="entry name" value="O-methyltransferase ZRP4"/>
    <property type="match status" value="1"/>
</dbReference>
<evidence type="ECO:0000256" key="11">
    <source>
        <dbReference type="ARBA" id="ARBA00051832"/>
    </source>
</evidence>
<evidence type="ECO:0000256" key="19">
    <source>
        <dbReference type="ARBA" id="ARBA00076529"/>
    </source>
</evidence>
<evidence type="ECO:0000256" key="17">
    <source>
        <dbReference type="ARBA" id="ARBA00071832"/>
    </source>
</evidence>
<reference evidence="30" key="1">
    <citation type="journal article" date="2014" name="Nat. Commun.">
        <title>The tobacco genome sequence and its comparison with those of tomato and potato.</title>
        <authorList>
            <person name="Sierro N."/>
            <person name="Battey J.N."/>
            <person name="Ouadi S."/>
            <person name="Bakaher N."/>
            <person name="Bovet L."/>
            <person name="Willig A."/>
            <person name="Goepfert S."/>
            <person name="Peitsch M.C."/>
            <person name="Ivanov N.V."/>
        </authorList>
    </citation>
    <scope>NUCLEOTIDE SEQUENCE [LARGE SCALE GENOMIC DNA]</scope>
</reference>